<sequence length="159" mass="16827">MTTTARLGGLLFAVLLLAALALMMSPANPAALQLEISIPGGAAPELSAAEQAMKNALELLPGAQISVPALFSPNGGSVTLNMNGMSLQTNWSPVDEGCDYHGFINGKRIPLLHSEDPCDPADFLAWLVAYAYKITEVIGKERGDSIVRAVVELIQPFVH</sequence>
<evidence type="ECO:0000313" key="1">
    <source>
        <dbReference type="EMBL" id="KKR00829.1"/>
    </source>
</evidence>
<name>A0A0G0M9Q5_9BACT</name>
<dbReference type="Proteomes" id="UP000033881">
    <property type="component" value="Unassembled WGS sequence"/>
</dbReference>
<organism evidence="1 2">
    <name type="scientific">Candidatus Woesebacteria bacterium GW2011_GWB1_39_12</name>
    <dbReference type="NCBI Taxonomy" id="1618574"/>
    <lineage>
        <taxon>Bacteria</taxon>
        <taxon>Candidatus Woeseibacteriota</taxon>
    </lineage>
</organism>
<protein>
    <submittedName>
        <fullName evidence="1">Uncharacterized protein</fullName>
    </submittedName>
</protein>
<proteinExistence type="predicted"/>
<reference evidence="1 2" key="1">
    <citation type="journal article" date="2015" name="Nature">
        <title>rRNA introns, odd ribosomes, and small enigmatic genomes across a large radiation of phyla.</title>
        <authorList>
            <person name="Brown C.T."/>
            <person name="Hug L.A."/>
            <person name="Thomas B.C."/>
            <person name="Sharon I."/>
            <person name="Castelle C.J."/>
            <person name="Singh A."/>
            <person name="Wilkins M.J."/>
            <person name="Williams K.H."/>
            <person name="Banfield J.F."/>
        </authorList>
    </citation>
    <scope>NUCLEOTIDE SEQUENCE [LARGE SCALE GENOMIC DNA]</scope>
</reference>
<evidence type="ECO:0000313" key="2">
    <source>
        <dbReference type="Proteomes" id="UP000033881"/>
    </source>
</evidence>
<gene>
    <name evidence="1" type="ORF">UT24_C0009G0146</name>
</gene>
<dbReference type="EMBL" id="LBWB01000009">
    <property type="protein sequence ID" value="KKR00829.1"/>
    <property type="molecule type" value="Genomic_DNA"/>
</dbReference>
<comment type="caution">
    <text evidence="1">The sequence shown here is derived from an EMBL/GenBank/DDBJ whole genome shotgun (WGS) entry which is preliminary data.</text>
</comment>
<dbReference type="AlphaFoldDB" id="A0A0G0M9Q5"/>
<accession>A0A0G0M9Q5</accession>